<protein>
    <submittedName>
        <fullName evidence="1">Uncharacterized protein</fullName>
    </submittedName>
</protein>
<comment type="caution">
    <text evidence="1">The sequence shown here is derived from an EMBL/GenBank/DDBJ whole genome shotgun (WGS) entry which is preliminary data.</text>
</comment>
<gene>
    <name evidence="1" type="ORF">LITE_LOCUS35460</name>
</gene>
<evidence type="ECO:0000313" key="1">
    <source>
        <dbReference type="EMBL" id="CAI0462682.1"/>
    </source>
</evidence>
<sequence length="103" mass="11163">MEKRHSFCKAAENHSGILSLWAVCGGVGMVPRFRMLPAETKLSALLVVFNLPEKALPISALQCKTYGGKETCLLRTKLRKKLNGGITSPGGIMNWLSLPCCSS</sequence>
<dbReference type="Proteomes" id="UP001154282">
    <property type="component" value="Unassembled WGS sequence"/>
</dbReference>
<reference evidence="1" key="1">
    <citation type="submission" date="2022-08" db="EMBL/GenBank/DDBJ databases">
        <authorList>
            <person name="Gutierrez-Valencia J."/>
        </authorList>
    </citation>
    <scope>NUCLEOTIDE SEQUENCE</scope>
</reference>
<dbReference type="EMBL" id="CAMGYJ010000008">
    <property type="protein sequence ID" value="CAI0462682.1"/>
    <property type="molecule type" value="Genomic_DNA"/>
</dbReference>
<organism evidence="1 2">
    <name type="scientific">Linum tenue</name>
    <dbReference type="NCBI Taxonomy" id="586396"/>
    <lineage>
        <taxon>Eukaryota</taxon>
        <taxon>Viridiplantae</taxon>
        <taxon>Streptophyta</taxon>
        <taxon>Embryophyta</taxon>
        <taxon>Tracheophyta</taxon>
        <taxon>Spermatophyta</taxon>
        <taxon>Magnoliopsida</taxon>
        <taxon>eudicotyledons</taxon>
        <taxon>Gunneridae</taxon>
        <taxon>Pentapetalae</taxon>
        <taxon>rosids</taxon>
        <taxon>fabids</taxon>
        <taxon>Malpighiales</taxon>
        <taxon>Linaceae</taxon>
        <taxon>Linum</taxon>
    </lineage>
</organism>
<accession>A0AAV0NV89</accession>
<proteinExistence type="predicted"/>
<dbReference type="AlphaFoldDB" id="A0AAV0NV89"/>
<name>A0AAV0NV89_9ROSI</name>
<evidence type="ECO:0000313" key="2">
    <source>
        <dbReference type="Proteomes" id="UP001154282"/>
    </source>
</evidence>
<keyword evidence="2" id="KW-1185">Reference proteome</keyword>